<comment type="caution">
    <text evidence="1">The sequence shown here is derived from an EMBL/GenBank/DDBJ whole genome shotgun (WGS) entry which is preliminary data.</text>
</comment>
<evidence type="ECO:0000313" key="1">
    <source>
        <dbReference type="EMBL" id="KAI4353658.1"/>
    </source>
</evidence>
<keyword evidence="2" id="KW-1185">Reference proteome</keyword>
<dbReference type="EMBL" id="CM039427">
    <property type="protein sequence ID" value="KAI4353658.1"/>
    <property type="molecule type" value="Genomic_DNA"/>
</dbReference>
<dbReference type="Proteomes" id="UP000828941">
    <property type="component" value="Chromosome 2"/>
</dbReference>
<proteinExistence type="predicted"/>
<organism evidence="1 2">
    <name type="scientific">Bauhinia variegata</name>
    <name type="common">Purple orchid tree</name>
    <name type="synonym">Phanera variegata</name>
    <dbReference type="NCBI Taxonomy" id="167791"/>
    <lineage>
        <taxon>Eukaryota</taxon>
        <taxon>Viridiplantae</taxon>
        <taxon>Streptophyta</taxon>
        <taxon>Embryophyta</taxon>
        <taxon>Tracheophyta</taxon>
        <taxon>Spermatophyta</taxon>
        <taxon>Magnoliopsida</taxon>
        <taxon>eudicotyledons</taxon>
        <taxon>Gunneridae</taxon>
        <taxon>Pentapetalae</taxon>
        <taxon>rosids</taxon>
        <taxon>fabids</taxon>
        <taxon>Fabales</taxon>
        <taxon>Fabaceae</taxon>
        <taxon>Cercidoideae</taxon>
        <taxon>Cercideae</taxon>
        <taxon>Bauhiniinae</taxon>
        <taxon>Bauhinia</taxon>
    </lineage>
</organism>
<evidence type="ECO:0000313" key="2">
    <source>
        <dbReference type="Proteomes" id="UP000828941"/>
    </source>
</evidence>
<accession>A0ACB9PYU4</accession>
<protein>
    <submittedName>
        <fullName evidence="1">Uncharacterized protein</fullName>
    </submittedName>
</protein>
<sequence length="308" mass="34749">MKVKENPSGDFKSMFHHISKGSWTFFDQDHGLQVSDCTAESLQCCLLLSMMPREMVGEKLETEWIYEAVNFILSIQGKDGGVSAWEPPTSPSWLEWFNPMEFVEDIIVEHGYVETTSSTVQALILFRRLYPEHRKKEIDNFILKAVQYIEDTQRADGSWPGFWGVCFIYGTLFAISALAEAGKSYSNSLAMRRGVEFLLGTQREDGGWGESYLSCTNKVYTPLGGNKSNLVQTAWALLALIHSGQVKRDPTPLHRAAKLLTNSQMEMNAVGVFMRSCIVSYALYKNVFPIWALAEYRANVPLPSISEN</sequence>
<gene>
    <name evidence="1" type="ORF">L6164_002590</name>
</gene>
<name>A0ACB9PYU4_BAUVA</name>
<reference evidence="1 2" key="1">
    <citation type="journal article" date="2022" name="DNA Res.">
        <title>Chromosomal-level genome assembly of the orchid tree Bauhinia variegata (Leguminosae; Cercidoideae) supports the allotetraploid origin hypothesis of Bauhinia.</title>
        <authorList>
            <person name="Zhong Y."/>
            <person name="Chen Y."/>
            <person name="Zheng D."/>
            <person name="Pang J."/>
            <person name="Liu Y."/>
            <person name="Luo S."/>
            <person name="Meng S."/>
            <person name="Qian L."/>
            <person name="Wei D."/>
            <person name="Dai S."/>
            <person name="Zhou R."/>
        </authorList>
    </citation>
    <scope>NUCLEOTIDE SEQUENCE [LARGE SCALE GENOMIC DNA]</scope>
    <source>
        <strain evidence="1">BV-YZ2020</strain>
    </source>
</reference>